<keyword evidence="1" id="KW-1133">Transmembrane helix</keyword>
<feature type="transmembrane region" description="Helical" evidence="1">
    <location>
        <begin position="85"/>
        <end position="108"/>
    </location>
</feature>
<comment type="caution">
    <text evidence="2">The sequence shown here is derived from an EMBL/GenBank/DDBJ whole genome shotgun (WGS) entry which is preliminary data.</text>
</comment>
<reference evidence="2" key="1">
    <citation type="submission" date="2021-07" db="EMBL/GenBank/DDBJ databases">
        <title>Genomic diversity and antimicrobial resistance of Prevotella spp. isolated from chronic lung disease airways.</title>
        <authorList>
            <person name="Webb K.A."/>
            <person name="Olagoke O.S."/>
            <person name="Baird T."/>
            <person name="Neill J."/>
            <person name="Pham A."/>
            <person name="Wells T.J."/>
            <person name="Ramsay K.A."/>
            <person name="Bell S.C."/>
            <person name="Sarovich D.S."/>
            <person name="Price E.P."/>
        </authorList>
    </citation>
    <scope>NUCLEOTIDE SEQUENCE</scope>
    <source>
        <strain evidence="2">SCHI0047.S.3</strain>
    </source>
</reference>
<protein>
    <submittedName>
        <fullName evidence="2">Transporter</fullName>
    </submittedName>
</protein>
<evidence type="ECO:0000256" key="1">
    <source>
        <dbReference type="SAM" id="Phobius"/>
    </source>
</evidence>
<dbReference type="GeneID" id="78498816"/>
<evidence type="ECO:0000313" key="2">
    <source>
        <dbReference type="EMBL" id="MBW4864568.1"/>
    </source>
</evidence>
<sequence>MKRILVISVIILVANLLAGLLITAYSPTNFLFTSLAIILNGLLLAGSFVGNAESTHRLTLGFIFAGVGALEFITGFFAPEQWENNWWLLSVVILTAVQAILLFLAIYYSKKA</sequence>
<dbReference type="EMBL" id="JAHXRF010000001">
    <property type="protein sequence ID" value="MBW4864568.1"/>
    <property type="molecule type" value="Genomic_DNA"/>
</dbReference>
<gene>
    <name evidence="2" type="ORF">KZY68_00750</name>
</gene>
<dbReference type="AlphaFoldDB" id="A0AAW4NNW1"/>
<name>A0AAW4NNW1_9BACT</name>
<feature type="transmembrane region" description="Helical" evidence="1">
    <location>
        <begin position="58"/>
        <end position="79"/>
    </location>
</feature>
<keyword evidence="1" id="KW-0472">Membrane</keyword>
<dbReference type="Proteomes" id="UP001196873">
    <property type="component" value="Unassembled WGS sequence"/>
</dbReference>
<proteinExistence type="predicted"/>
<evidence type="ECO:0000313" key="3">
    <source>
        <dbReference type="Proteomes" id="UP001196873"/>
    </source>
</evidence>
<organism evidence="2 3">
    <name type="scientific">Segatella salivae</name>
    <dbReference type="NCBI Taxonomy" id="228604"/>
    <lineage>
        <taxon>Bacteria</taxon>
        <taxon>Pseudomonadati</taxon>
        <taxon>Bacteroidota</taxon>
        <taxon>Bacteroidia</taxon>
        <taxon>Bacteroidales</taxon>
        <taxon>Prevotellaceae</taxon>
        <taxon>Segatella</taxon>
    </lineage>
</organism>
<feature type="transmembrane region" description="Helical" evidence="1">
    <location>
        <begin position="31"/>
        <end position="51"/>
    </location>
</feature>
<dbReference type="RefSeq" id="WP_007133845.1">
    <property type="nucleotide sequence ID" value="NZ_CABKPN010000001.1"/>
</dbReference>
<feature type="transmembrane region" description="Helical" evidence="1">
    <location>
        <begin position="5"/>
        <end position="25"/>
    </location>
</feature>
<keyword evidence="1" id="KW-0812">Transmembrane</keyword>
<accession>A0AAW4NNW1</accession>